<keyword evidence="1" id="KW-0812">Transmembrane</keyword>
<feature type="transmembrane region" description="Helical" evidence="1">
    <location>
        <begin position="52"/>
        <end position="69"/>
    </location>
</feature>
<protein>
    <submittedName>
        <fullName evidence="2">Uncharacterized protein</fullName>
    </submittedName>
</protein>
<evidence type="ECO:0000313" key="2">
    <source>
        <dbReference type="EMBL" id="WNC70584.1"/>
    </source>
</evidence>
<keyword evidence="3" id="KW-1185">Reference proteome</keyword>
<accession>A0ABY9TPU6</accession>
<feature type="transmembrane region" description="Helical" evidence="1">
    <location>
        <begin position="6"/>
        <end position="23"/>
    </location>
</feature>
<evidence type="ECO:0000313" key="3">
    <source>
        <dbReference type="Proteomes" id="UP001258994"/>
    </source>
</evidence>
<name>A0ABY9TPU6_9GAMM</name>
<keyword evidence="1" id="KW-1133">Transmembrane helix</keyword>
<dbReference type="EMBL" id="CP134145">
    <property type="protein sequence ID" value="WNC70584.1"/>
    <property type="molecule type" value="Genomic_DNA"/>
</dbReference>
<evidence type="ECO:0000256" key="1">
    <source>
        <dbReference type="SAM" id="Phobius"/>
    </source>
</evidence>
<organism evidence="2 3">
    <name type="scientific">Thalassotalea psychrophila</name>
    <dbReference type="NCBI Taxonomy" id="3065647"/>
    <lineage>
        <taxon>Bacteria</taxon>
        <taxon>Pseudomonadati</taxon>
        <taxon>Pseudomonadota</taxon>
        <taxon>Gammaproteobacteria</taxon>
        <taxon>Alteromonadales</taxon>
        <taxon>Colwelliaceae</taxon>
        <taxon>Thalassotalea</taxon>
    </lineage>
</organism>
<sequence length="81" mass="9142">MGDFEIIIGFIICAALIVWGSGWKMAVVQIAYIIAMGALYGLAQYIWPEYGIKIFLGLLILLAIIAFLFKEKLIYLLKRSK</sequence>
<keyword evidence="1" id="KW-0472">Membrane</keyword>
<dbReference type="Proteomes" id="UP001258994">
    <property type="component" value="Chromosome"/>
</dbReference>
<proteinExistence type="predicted"/>
<reference evidence="3" key="1">
    <citation type="submission" date="2023-09" db="EMBL/GenBank/DDBJ databases">
        <authorList>
            <person name="Li S."/>
            <person name="Li X."/>
            <person name="Zhang C."/>
            <person name="Zhao Z."/>
        </authorList>
    </citation>
    <scope>NUCLEOTIDE SEQUENCE [LARGE SCALE GENOMIC DNA]</scope>
    <source>
        <strain evidence="3">SQ149</strain>
    </source>
</reference>
<feature type="transmembrane region" description="Helical" evidence="1">
    <location>
        <begin position="30"/>
        <end position="46"/>
    </location>
</feature>
<gene>
    <name evidence="2" type="ORF">RGQ13_10600</name>
</gene>
<dbReference type="RefSeq" id="WP_348389723.1">
    <property type="nucleotide sequence ID" value="NZ_CP134145.1"/>
</dbReference>